<reference evidence="1" key="1">
    <citation type="submission" date="2020-08" db="EMBL/GenBank/DDBJ databases">
        <title>Lewinella bacteria from marine environments.</title>
        <authorList>
            <person name="Zhong Y."/>
        </authorList>
    </citation>
    <scope>NUCLEOTIDE SEQUENCE</scope>
    <source>
        <strain evidence="1">KCTC 42187</strain>
    </source>
</reference>
<dbReference type="RefSeq" id="WP_187465524.1">
    <property type="nucleotide sequence ID" value="NZ_JACSIT010000067.1"/>
</dbReference>
<evidence type="ECO:0008006" key="3">
    <source>
        <dbReference type="Google" id="ProtNLM"/>
    </source>
</evidence>
<organism evidence="1 2">
    <name type="scientific">Neolewinella lacunae</name>
    <dbReference type="NCBI Taxonomy" id="1517758"/>
    <lineage>
        <taxon>Bacteria</taxon>
        <taxon>Pseudomonadati</taxon>
        <taxon>Bacteroidota</taxon>
        <taxon>Saprospiria</taxon>
        <taxon>Saprospirales</taxon>
        <taxon>Lewinellaceae</taxon>
        <taxon>Neolewinella</taxon>
    </lineage>
</organism>
<sequence>MNRTLYLLIAVVLLGGGAWWIVSAGQTPEKVGDRAVERQFGYADVDDLGRIFVADRAGHSVTLTRGGVTGWLADGKPANENVLKNLLHAVQTIEVQSLPTQKAIPNMVQSLATSGILVQLYDRADRKVRGYYIGGSTNDERGTFAIVEGSENPYIVHLAGWTGNLRHRFNLWDDEWRDKVYFRADPDAVELLSIDYPKQRNKSFRLERVGKNFRLSPIYETGQPVREIPRGVAESILVRYESFYVNRYENQDEASITQARDLLPFAVITLKQEDKDAQEMRIYPRFTGLTLGQDPKTGEMSQSNTLEAYTAFINGGEDWVLLNVETTQPLLVAYDSF</sequence>
<gene>
    <name evidence="1" type="ORF">H9S92_04520</name>
</gene>
<protein>
    <recommendedName>
        <fullName evidence="3">DUF4340 domain-containing protein</fullName>
    </recommendedName>
</protein>
<proteinExistence type="predicted"/>
<accession>A0A923PFY4</accession>
<dbReference type="AlphaFoldDB" id="A0A923PFY4"/>
<evidence type="ECO:0000313" key="2">
    <source>
        <dbReference type="Proteomes" id="UP000650081"/>
    </source>
</evidence>
<dbReference type="EMBL" id="JACSIT010000067">
    <property type="protein sequence ID" value="MBC6993413.1"/>
    <property type="molecule type" value="Genomic_DNA"/>
</dbReference>
<dbReference type="Proteomes" id="UP000650081">
    <property type="component" value="Unassembled WGS sequence"/>
</dbReference>
<evidence type="ECO:0000313" key="1">
    <source>
        <dbReference type="EMBL" id="MBC6993413.1"/>
    </source>
</evidence>
<keyword evidence="2" id="KW-1185">Reference proteome</keyword>
<name>A0A923PFY4_9BACT</name>
<comment type="caution">
    <text evidence="1">The sequence shown here is derived from an EMBL/GenBank/DDBJ whole genome shotgun (WGS) entry which is preliminary data.</text>
</comment>